<dbReference type="eggNOG" id="ENOG5030QMT">
    <property type="taxonomic scope" value="Bacteria"/>
</dbReference>
<feature type="transmembrane region" description="Helical" evidence="1">
    <location>
        <begin position="404"/>
        <end position="426"/>
    </location>
</feature>
<sequence>MNDIDINIYAANIHSFIFQIQTGIDENFQPLYFPREWVNNTYQTIIQSFPDFTEKTLDLREDTPKVSRFSLLAKGKPYRLFSSQTLNPKTNKPYRKLLVYPQQIADSYVLSLNLFIPQSSQTDKIKIEHLKEFNPNHCLQINTKLGQTFLITAFLDPNITEDKEKIANQCLHHLLNLSLEEIQAKFYRKGELFNSEIIEYGNPKLDKFHALILFFAEESSSENFNKIYWELPSLLLYHHKIITAYADSRLDYHELDKKVSEIETLISSLNSQPQKNQILSSNELEDFNQKLKQLLTLSLDYSRKLRNLEYYQNTIAIHSSNYQTKLNYLQKLTNNNLDFFTSLCREEWTTLQTQIKADLNYFHQGTIILNQGIESIRGLIEIDQAKSDRLKQDREKQKDIRLQITILAIGSGLGVAGIISASYPLITPQTPLIPPSLRLLPPFYESIILSLIGGIIAYLTIELIARIIRTIFGTQIHLS</sequence>
<accession>B7KLD2</accession>
<gene>
    <name evidence="2" type="ordered locus">PCC7424_4133</name>
</gene>
<organism evidence="2 3">
    <name type="scientific">Gloeothece citriformis (strain PCC 7424)</name>
    <name type="common">Cyanothece sp. (strain PCC 7424)</name>
    <dbReference type="NCBI Taxonomy" id="65393"/>
    <lineage>
        <taxon>Bacteria</taxon>
        <taxon>Bacillati</taxon>
        <taxon>Cyanobacteriota</taxon>
        <taxon>Cyanophyceae</taxon>
        <taxon>Oscillatoriophycideae</taxon>
        <taxon>Chroococcales</taxon>
        <taxon>Aphanothecaceae</taxon>
        <taxon>Gloeothece</taxon>
        <taxon>Gloeothece citriformis</taxon>
    </lineage>
</organism>
<evidence type="ECO:0000313" key="3">
    <source>
        <dbReference type="Proteomes" id="UP000002384"/>
    </source>
</evidence>
<protein>
    <submittedName>
        <fullName evidence="2">Uncharacterized protein</fullName>
    </submittedName>
</protein>
<keyword evidence="1" id="KW-0472">Membrane</keyword>
<keyword evidence="3" id="KW-1185">Reference proteome</keyword>
<dbReference type="Proteomes" id="UP000002384">
    <property type="component" value="Chromosome"/>
</dbReference>
<dbReference type="AlphaFoldDB" id="B7KLD2"/>
<keyword evidence="1" id="KW-1133">Transmembrane helix</keyword>
<evidence type="ECO:0000313" key="2">
    <source>
        <dbReference type="EMBL" id="ACK72504.1"/>
    </source>
</evidence>
<dbReference type="OrthoDB" id="448901at2"/>
<feature type="transmembrane region" description="Helical" evidence="1">
    <location>
        <begin position="446"/>
        <end position="465"/>
    </location>
</feature>
<keyword evidence="1" id="KW-0812">Transmembrane</keyword>
<dbReference type="RefSeq" id="WP_015956089.1">
    <property type="nucleotide sequence ID" value="NC_011729.1"/>
</dbReference>
<dbReference type="KEGG" id="cyc:PCC7424_4133"/>
<dbReference type="HOGENOM" id="CLU_036803_0_0_3"/>
<evidence type="ECO:0000256" key="1">
    <source>
        <dbReference type="SAM" id="Phobius"/>
    </source>
</evidence>
<dbReference type="STRING" id="65393.PCC7424_4133"/>
<reference evidence="3" key="1">
    <citation type="journal article" date="2011" name="MBio">
        <title>Novel metabolic attributes of the genus Cyanothece, comprising a group of unicellular nitrogen-fixing Cyanobacteria.</title>
        <authorList>
            <person name="Bandyopadhyay A."/>
            <person name="Elvitigala T."/>
            <person name="Welsh E."/>
            <person name="Stockel J."/>
            <person name="Liberton M."/>
            <person name="Min H."/>
            <person name="Sherman L.A."/>
            <person name="Pakrasi H.B."/>
        </authorList>
    </citation>
    <scope>NUCLEOTIDE SEQUENCE [LARGE SCALE GENOMIC DNA]</scope>
    <source>
        <strain evidence="3">PCC 7424</strain>
    </source>
</reference>
<name>B7KLD2_GLOC7</name>
<proteinExistence type="predicted"/>
<dbReference type="EMBL" id="CP001291">
    <property type="protein sequence ID" value="ACK72504.1"/>
    <property type="molecule type" value="Genomic_DNA"/>
</dbReference>